<protein>
    <submittedName>
        <fullName evidence="4">DNA-binding response regulator</fullName>
    </submittedName>
</protein>
<dbReference type="PROSITE" id="PS50930">
    <property type="entry name" value="HTH_LYTTR"/>
    <property type="match status" value="1"/>
</dbReference>
<evidence type="ECO:0000259" key="3">
    <source>
        <dbReference type="PROSITE" id="PS50930"/>
    </source>
</evidence>
<dbReference type="InterPro" id="IPR001789">
    <property type="entry name" value="Sig_transdc_resp-reg_receiver"/>
</dbReference>
<dbReference type="AlphaFoldDB" id="A0A5M4AV58"/>
<evidence type="ECO:0000313" key="5">
    <source>
        <dbReference type="Proteomes" id="UP000391834"/>
    </source>
</evidence>
<dbReference type="InterPro" id="IPR011006">
    <property type="entry name" value="CheY-like_superfamily"/>
</dbReference>
<dbReference type="Gene3D" id="3.40.50.2300">
    <property type="match status" value="1"/>
</dbReference>
<sequence length="251" mass="29411">MNVLITENENPAVEGLVGLLKKIDTDINIIGITQTVESTINWFQSHPNPDLIFMDIQLDDGLCFELFETMKIDIPVIFTTAYDEYMLSAFKVNSVDYLLKPIEESNLRRAIEKFKSIHYNASKNNEVIRQLLNELNKGYKNRFLIRVGENYKSIPDKEIACFYIMERATFLRTLADKDYAIDYSLDNLQEKIDPDKFFRINRNCIVNINEIDDIHSYSSSRLKIKLNSDKPIYDLIVSKDKVREFKKWIDK</sequence>
<feature type="domain" description="HTH LytTR-type" evidence="3">
    <location>
        <begin position="143"/>
        <end position="251"/>
    </location>
</feature>
<gene>
    <name evidence="4" type="ORF">PbJCM13498_03960</name>
</gene>
<dbReference type="Pfam" id="PF00072">
    <property type="entry name" value="Response_reg"/>
    <property type="match status" value="1"/>
</dbReference>
<feature type="domain" description="Response regulatory" evidence="2">
    <location>
        <begin position="2"/>
        <end position="115"/>
    </location>
</feature>
<evidence type="ECO:0000259" key="2">
    <source>
        <dbReference type="PROSITE" id="PS50110"/>
    </source>
</evidence>
<dbReference type="RefSeq" id="WP_025866119.1">
    <property type="nucleotide sequence ID" value="NZ_BLAX01000001.1"/>
</dbReference>
<dbReference type="EMBL" id="BLAX01000001">
    <property type="protein sequence ID" value="GET31533.1"/>
    <property type="molecule type" value="Genomic_DNA"/>
</dbReference>
<evidence type="ECO:0000256" key="1">
    <source>
        <dbReference type="PROSITE-ProRule" id="PRU00169"/>
    </source>
</evidence>
<dbReference type="PANTHER" id="PTHR37299:SF1">
    <property type="entry name" value="STAGE 0 SPORULATION PROTEIN A HOMOLOG"/>
    <property type="match status" value="1"/>
</dbReference>
<keyword evidence="1" id="KW-0597">Phosphoprotein</keyword>
<dbReference type="SUPFAM" id="SSF52172">
    <property type="entry name" value="CheY-like"/>
    <property type="match status" value="1"/>
</dbReference>
<name>A0A5M4AV58_9BACT</name>
<reference evidence="4 5" key="1">
    <citation type="submission" date="2019-10" db="EMBL/GenBank/DDBJ databases">
        <title>Prolixibacter strains distinguished by the presence of nitrate reductase genes were adept at nitrate-dependent anaerobic corrosion of metallic iron and carbon steel.</title>
        <authorList>
            <person name="Iino T."/>
            <person name="Shono N."/>
            <person name="Ito K."/>
            <person name="Nakamura R."/>
            <person name="Sueoka K."/>
            <person name="Harayama S."/>
            <person name="Ohkuma M."/>
        </authorList>
    </citation>
    <scope>NUCLEOTIDE SEQUENCE [LARGE SCALE GENOMIC DNA]</scope>
    <source>
        <strain evidence="4 5">JCM 13498</strain>
    </source>
</reference>
<dbReference type="Pfam" id="PF04397">
    <property type="entry name" value="LytTR"/>
    <property type="match status" value="1"/>
</dbReference>
<organism evidence="4 5">
    <name type="scientific">Prolixibacter bellariivorans</name>
    <dbReference type="NCBI Taxonomy" id="314319"/>
    <lineage>
        <taxon>Bacteria</taxon>
        <taxon>Pseudomonadati</taxon>
        <taxon>Bacteroidota</taxon>
        <taxon>Bacteroidia</taxon>
        <taxon>Marinilabiliales</taxon>
        <taxon>Prolixibacteraceae</taxon>
        <taxon>Prolixibacter</taxon>
    </lineage>
</organism>
<dbReference type="GO" id="GO:0000156">
    <property type="term" value="F:phosphorelay response regulator activity"/>
    <property type="evidence" value="ECO:0007669"/>
    <property type="project" value="InterPro"/>
</dbReference>
<dbReference type="GO" id="GO:0003677">
    <property type="term" value="F:DNA binding"/>
    <property type="evidence" value="ECO:0007669"/>
    <property type="project" value="UniProtKB-KW"/>
</dbReference>
<dbReference type="PROSITE" id="PS50110">
    <property type="entry name" value="RESPONSE_REGULATORY"/>
    <property type="match status" value="1"/>
</dbReference>
<keyword evidence="4" id="KW-0238">DNA-binding</keyword>
<dbReference type="OrthoDB" id="1490554at2"/>
<dbReference type="InterPro" id="IPR046947">
    <property type="entry name" value="LytR-like"/>
</dbReference>
<dbReference type="PANTHER" id="PTHR37299">
    <property type="entry name" value="TRANSCRIPTIONAL REGULATOR-RELATED"/>
    <property type="match status" value="1"/>
</dbReference>
<dbReference type="SMART" id="SM00448">
    <property type="entry name" value="REC"/>
    <property type="match status" value="1"/>
</dbReference>
<proteinExistence type="predicted"/>
<feature type="modified residue" description="4-aspartylphosphate" evidence="1">
    <location>
        <position position="55"/>
    </location>
</feature>
<dbReference type="Proteomes" id="UP000391834">
    <property type="component" value="Unassembled WGS sequence"/>
</dbReference>
<dbReference type="InterPro" id="IPR007492">
    <property type="entry name" value="LytTR_DNA-bd_dom"/>
</dbReference>
<dbReference type="Gene3D" id="2.40.50.1020">
    <property type="entry name" value="LytTr DNA-binding domain"/>
    <property type="match status" value="1"/>
</dbReference>
<dbReference type="SMART" id="SM00850">
    <property type="entry name" value="LytTR"/>
    <property type="match status" value="1"/>
</dbReference>
<accession>A0A5M4AV58</accession>
<evidence type="ECO:0000313" key="4">
    <source>
        <dbReference type="EMBL" id="GET31533.1"/>
    </source>
</evidence>
<keyword evidence="5" id="KW-1185">Reference proteome</keyword>
<comment type="caution">
    <text evidence="4">The sequence shown here is derived from an EMBL/GenBank/DDBJ whole genome shotgun (WGS) entry which is preliminary data.</text>
</comment>